<organism evidence="2 3">
    <name type="scientific">Ophiocordyceps camponoti-rufipedis</name>
    <dbReference type="NCBI Taxonomy" id="2004952"/>
    <lineage>
        <taxon>Eukaryota</taxon>
        <taxon>Fungi</taxon>
        <taxon>Dikarya</taxon>
        <taxon>Ascomycota</taxon>
        <taxon>Pezizomycotina</taxon>
        <taxon>Sordariomycetes</taxon>
        <taxon>Hypocreomycetidae</taxon>
        <taxon>Hypocreales</taxon>
        <taxon>Ophiocordycipitaceae</taxon>
        <taxon>Ophiocordyceps</taxon>
    </lineage>
</organism>
<dbReference type="OrthoDB" id="3596146at2759"/>
<dbReference type="Proteomes" id="UP000226431">
    <property type="component" value="Unassembled WGS sequence"/>
</dbReference>
<name>A0A2C5YVJ5_9HYPO</name>
<protein>
    <submittedName>
        <fullName evidence="2">Uncharacterized protein</fullName>
    </submittedName>
</protein>
<gene>
    <name evidence="2" type="ORF">CDD80_5146</name>
</gene>
<feature type="region of interest" description="Disordered" evidence="1">
    <location>
        <begin position="114"/>
        <end position="139"/>
    </location>
</feature>
<evidence type="ECO:0000256" key="1">
    <source>
        <dbReference type="SAM" id="MobiDB-lite"/>
    </source>
</evidence>
<sequence>MEAARGKRLLDEVEEMTLKEVLDSLRLALKPSVRTKRTHVAELDAVAARHYRDTQAATLALTGRSLPLIYKVVSTLVSAPWRYAVLVVDVDGCFDASRLMCADEDDLAHVYVQRAGDDDDDGDGDSQEEEDDEDDNTDADAVRKLVVAAQRFMLYDAVASASRHWWGTIVVGGSGPGSLAGLPVDVVAGRKGWLHIDREAVPPFPPGLTVDEALAQREARQRVVDAAGWTATSPWGGFVFHEG</sequence>
<feature type="compositionally biased region" description="Acidic residues" evidence="1">
    <location>
        <begin position="117"/>
        <end position="138"/>
    </location>
</feature>
<dbReference type="STRING" id="2004952.A0A2C5YVJ5"/>
<evidence type="ECO:0000313" key="2">
    <source>
        <dbReference type="EMBL" id="PHH71550.1"/>
    </source>
</evidence>
<reference evidence="2 3" key="1">
    <citation type="submission" date="2017-06" db="EMBL/GenBank/DDBJ databases">
        <title>Ant-infecting Ophiocordyceps genomes reveal a high diversity of potential behavioral manipulation genes and a possible major role for enterotoxins.</title>
        <authorList>
            <person name="De Bekker C."/>
            <person name="Evans H.C."/>
            <person name="Brachmann A."/>
            <person name="Hughes D.P."/>
        </authorList>
    </citation>
    <scope>NUCLEOTIDE SEQUENCE [LARGE SCALE GENOMIC DNA]</scope>
    <source>
        <strain evidence="2 3">Map16</strain>
    </source>
</reference>
<evidence type="ECO:0000313" key="3">
    <source>
        <dbReference type="Proteomes" id="UP000226431"/>
    </source>
</evidence>
<comment type="caution">
    <text evidence="2">The sequence shown here is derived from an EMBL/GenBank/DDBJ whole genome shotgun (WGS) entry which is preliminary data.</text>
</comment>
<dbReference type="EMBL" id="NJES01000499">
    <property type="protein sequence ID" value="PHH71550.1"/>
    <property type="molecule type" value="Genomic_DNA"/>
</dbReference>
<dbReference type="AlphaFoldDB" id="A0A2C5YVJ5"/>
<proteinExistence type="predicted"/>
<keyword evidence="3" id="KW-1185">Reference proteome</keyword>
<accession>A0A2C5YVJ5</accession>